<evidence type="ECO:0000313" key="5">
    <source>
        <dbReference type="Proteomes" id="UP001285636"/>
    </source>
</evidence>
<proteinExistence type="inferred from homology"/>
<name>A0AAJ2U4C0_ALKPS</name>
<accession>A0AAJ2U4C0</accession>
<evidence type="ECO:0000259" key="3">
    <source>
        <dbReference type="Pfam" id="PF08338"/>
    </source>
</evidence>
<dbReference type="SUPFAM" id="SSF51735">
    <property type="entry name" value="NAD(P)-binding Rossmann-fold domains"/>
    <property type="match status" value="1"/>
</dbReference>
<dbReference type="RefSeq" id="WP_323467264.1">
    <property type="nucleotide sequence ID" value="NZ_CP144224.1"/>
</dbReference>
<dbReference type="EMBL" id="JAWJAY010000004">
    <property type="protein sequence ID" value="MDV2886547.1"/>
    <property type="molecule type" value="Genomic_DNA"/>
</dbReference>
<dbReference type="InterPro" id="IPR013549">
    <property type="entry name" value="DUF1731"/>
</dbReference>
<dbReference type="PANTHER" id="PTHR11092">
    <property type="entry name" value="SUGAR NUCLEOTIDE EPIMERASE RELATED"/>
    <property type="match status" value="1"/>
</dbReference>
<dbReference type="Proteomes" id="UP001285636">
    <property type="component" value="Unassembled WGS sequence"/>
</dbReference>
<comment type="similarity">
    <text evidence="1">Belongs to the NAD(P)-dependent epimerase/dehydratase family. SDR39U1 subfamily.</text>
</comment>
<dbReference type="NCBIfam" id="TIGR01777">
    <property type="entry name" value="yfcH"/>
    <property type="match status" value="1"/>
</dbReference>
<protein>
    <submittedName>
        <fullName evidence="4">TIGR01777 family oxidoreductase</fullName>
    </submittedName>
</protein>
<evidence type="ECO:0000259" key="2">
    <source>
        <dbReference type="Pfam" id="PF01370"/>
    </source>
</evidence>
<dbReference type="AlphaFoldDB" id="A0AAJ2U4C0"/>
<dbReference type="InterPro" id="IPR010099">
    <property type="entry name" value="SDR39U1"/>
</dbReference>
<evidence type="ECO:0000313" key="4">
    <source>
        <dbReference type="EMBL" id="MDV2886547.1"/>
    </source>
</evidence>
<dbReference type="Pfam" id="PF08338">
    <property type="entry name" value="DUF1731"/>
    <property type="match status" value="1"/>
</dbReference>
<gene>
    <name evidence="4" type="ORF">RYX45_15255</name>
</gene>
<comment type="caution">
    <text evidence="4">The sequence shown here is derived from an EMBL/GenBank/DDBJ whole genome shotgun (WGS) entry which is preliminary data.</text>
</comment>
<dbReference type="Gene3D" id="3.40.50.720">
    <property type="entry name" value="NAD(P)-binding Rossmann-like Domain"/>
    <property type="match status" value="1"/>
</dbReference>
<dbReference type="Pfam" id="PF01370">
    <property type="entry name" value="Epimerase"/>
    <property type="match status" value="1"/>
</dbReference>
<dbReference type="PANTHER" id="PTHR11092:SF0">
    <property type="entry name" value="EPIMERASE FAMILY PROTEIN SDR39U1"/>
    <property type="match status" value="1"/>
</dbReference>
<dbReference type="InterPro" id="IPR036291">
    <property type="entry name" value="NAD(P)-bd_dom_sf"/>
</dbReference>
<organism evidence="4 5">
    <name type="scientific">Alkalihalophilus pseudofirmus</name>
    <name type="common">Bacillus pseudofirmus</name>
    <dbReference type="NCBI Taxonomy" id="79885"/>
    <lineage>
        <taxon>Bacteria</taxon>
        <taxon>Bacillati</taxon>
        <taxon>Bacillota</taxon>
        <taxon>Bacilli</taxon>
        <taxon>Bacillales</taxon>
        <taxon>Bacillaceae</taxon>
        <taxon>Alkalihalophilus</taxon>
    </lineage>
</organism>
<feature type="domain" description="NAD-dependent epimerase/dehydratase" evidence="2">
    <location>
        <begin position="3"/>
        <end position="225"/>
    </location>
</feature>
<dbReference type="InterPro" id="IPR001509">
    <property type="entry name" value="Epimerase_deHydtase"/>
</dbReference>
<sequence>MKIAVTGGTGFIGSKLTSALTKEGHSVYILTRNPDNKPEQPSVTYIKWLSEGAKPEKELEGIDAIVNLAGESIGEGRWTEERKKRIKSSRIDATKEVISILEKLDKKPDVLVNASATGYYGNSLTETFTEESSPVERNFLSDVVIEWEKEAKKAQELGIRTVFTRFGIVLSKEEGALNRMLLPYKLFAGGPLGSGKQWFSWVHIDDVVGLILFSLKQKAAEGPINVTSPHPLQMNDFGKVVGDVLGRPHWLPAPSFALKMALGEMSTLVLDGQKVLPVKAEKLGYTYHFRDLKPALCDLLK</sequence>
<dbReference type="CDD" id="cd05242">
    <property type="entry name" value="SDR_a8"/>
    <property type="match status" value="1"/>
</dbReference>
<feature type="domain" description="DUF1731" evidence="3">
    <location>
        <begin position="253"/>
        <end position="299"/>
    </location>
</feature>
<reference evidence="4" key="1">
    <citation type="submission" date="2023-10" db="EMBL/GenBank/DDBJ databases">
        <title>Screening of Alkalihalophilus pseudofirmusBZ-TG-HK211 and Its Alleviation of Salt Stress on Rapeseed Growth.</title>
        <authorList>
            <person name="Zhao B."/>
            <person name="Guo T."/>
        </authorList>
    </citation>
    <scope>NUCLEOTIDE SEQUENCE</scope>
    <source>
        <strain evidence="4">BZ-TG-HK211</strain>
    </source>
</reference>
<evidence type="ECO:0000256" key="1">
    <source>
        <dbReference type="ARBA" id="ARBA00009353"/>
    </source>
</evidence>